<comment type="subunit">
    <text evidence="5">Homotetramer.</text>
</comment>
<dbReference type="PANTHER" id="PTHR43884">
    <property type="entry name" value="ACYL-COA DEHYDROGENASE"/>
    <property type="match status" value="1"/>
</dbReference>
<proteinExistence type="inferred from homology"/>
<keyword evidence="13" id="KW-0443">Lipid metabolism</keyword>
<dbReference type="Pfam" id="PF00441">
    <property type="entry name" value="Acyl-CoA_dh_1"/>
    <property type="match status" value="1"/>
</dbReference>
<evidence type="ECO:0000256" key="5">
    <source>
        <dbReference type="ARBA" id="ARBA00011881"/>
    </source>
</evidence>
<evidence type="ECO:0000256" key="8">
    <source>
        <dbReference type="ARBA" id="ARBA00022827"/>
    </source>
</evidence>
<dbReference type="FunFam" id="1.20.140.10:FF:000002">
    <property type="entry name" value="Acyl-CoA dehydrogenase short/branched chain"/>
    <property type="match status" value="1"/>
</dbReference>
<evidence type="ECO:0000256" key="26">
    <source>
        <dbReference type="ARBA" id="ARBA00051903"/>
    </source>
</evidence>
<evidence type="ECO:0000256" key="12">
    <source>
        <dbReference type="ARBA" id="ARBA00023002"/>
    </source>
</evidence>
<evidence type="ECO:0000256" key="10">
    <source>
        <dbReference type="ARBA" id="ARBA00022946"/>
    </source>
</evidence>
<dbReference type="InterPro" id="IPR006089">
    <property type="entry name" value="Acyl-CoA_DH_CS"/>
</dbReference>
<dbReference type="InterPro" id="IPR009075">
    <property type="entry name" value="AcylCo_DH/oxidase_C"/>
</dbReference>
<dbReference type="PROSITE" id="PS00072">
    <property type="entry name" value="ACYL_COA_DH_1"/>
    <property type="match status" value="1"/>
</dbReference>
<dbReference type="FunFam" id="2.40.110.10:FF:000001">
    <property type="entry name" value="Acyl-CoA dehydrogenase, mitochondrial"/>
    <property type="match status" value="1"/>
</dbReference>
<feature type="domain" description="Acyl-CoA oxidase/dehydrogenase middle" evidence="29">
    <location>
        <begin position="170"/>
        <end position="266"/>
    </location>
</feature>
<comment type="pathway">
    <text evidence="15">Amino-acid degradation; L-isoleucine degradation.</text>
</comment>
<dbReference type="InterPro" id="IPR036250">
    <property type="entry name" value="AcylCo_DH-like_C"/>
</dbReference>
<evidence type="ECO:0000256" key="3">
    <source>
        <dbReference type="ARBA" id="ARBA00005198"/>
    </source>
</evidence>
<comment type="similarity">
    <text evidence="4 27">Belongs to the acyl-CoA dehydrogenase family.</text>
</comment>
<name>A0AAF0EUY9_9BASI</name>
<keyword evidence="8 27" id="KW-0274">FAD</keyword>
<accession>A0AAF0EUY9</accession>
<keyword evidence="11" id="KW-0007">Acetylation</keyword>
<evidence type="ECO:0000256" key="16">
    <source>
        <dbReference type="ARBA" id="ARBA00039036"/>
    </source>
</evidence>
<comment type="catalytic activity">
    <reaction evidence="25">
        <text>(2S)-2-methylbutanoyl-CoA + oxidized [electron-transfer flavoprotein] + H(+) = (2E)-2-methylbut-2-enoyl-CoA + reduced [electron-transfer flavoprotein]</text>
        <dbReference type="Rhea" id="RHEA:48256"/>
        <dbReference type="Rhea" id="RHEA-COMP:10685"/>
        <dbReference type="Rhea" id="RHEA-COMP:10686"/>
        <dbReference type="ChEBI" id="CHEBI:15378"/>
        <dbReference type="ChEBI" id="CHEBI:57337"/>
        <dbReference type="ChEBI" id="CHEBI:57692"/>
        <dbReference type="ChEBI" id="CHEBI:58307"/>
        <dbReference type="ChEBI" id="CHEBI:88166"/>
    </reaction>
    <physiologicalReaction direction="left-to-right" evidence="25">
        <dbReference type="Rhea" id="RHEA:48257"/>
    </physiologicalReaction>
</comment>
<evidence type="ECO:0000256" key="2">
    <source>
        <dbReference type="ARBA" id="ARBA00004305"/>
    </source>
</evidence>
<evidence type="ECO:0000256" key="25">
    <source>
        <dbReference type="ARBA" id="ARBA00049552"/>
    </source>
</evidence>
<gene>
    <name evidence="31" type="ORF">MCUN1_001845</name>
</gene>
<dbReference type="PROSITE" id="PS00073">
    <property type="entry name" value="ACYL_COA_DH_2"/>
    <property type="match status" value="1"/>
</dbReference>
<dbReference type="Proteomes" id="UP001219933">
    <property type="component" value="Chromosome 2"/>
</dbReference>
<dbReference type="GO" id="GO:0003853">
    <property type="term" value="F:short-chain 2-methyl fatty acyl-CoA dehydrogenase activity"/>
    <property type="evidence" value="ECO:0007669"/>
    <property type="project" value="UniProtKB-EC"/>
</dbReference>
<evidence type="ECO:0000259" key="29">
    <source>
        <dbReference type="Pfam" id="PF02770"/>
    </source>
</evidence>
<evidence type="ECO:0000256" key="1">
    <source>
        <dbReference type="ARBA" id="ARBA00001974"/>
    </source>
</evidence>
<comment type="catalytic activity">
    <reaction evidence="24">
        <text>hexanoyl-CoA + oxidized [electron-transfer flavoprotein] + H(+) = (2E)-hexenoyl-CoA + reduced [electron-transfer flavoprotein]</text>
        <dbReference type="Rhea" id="RHEA:43464"/>
        <dbReference type="Rhea" id="RHEA-COMP:10685"/>
        <dbReference type="Rhea" id="RHEA-COMP:10686"/>
        <dbReference type="ChEBI" id="CHEBI:15378"/>
        <dbReference type="ChEBI" id="CHEBI:57692"/>
        <dbReference type="ChEBI" id="CHEBI:58307"/>
        <dbReference type="ChEBI" id="CHEBI:62077"/>
        <dbReference type="ChEBI" id="CHEBI:62620"/>
    </reaction>
    <physiologicalReaction direction="left-to-right" evidence="24">
        <dbReference type="Rhea" id="RHEA:43465"/>
    </physiologicalReaction>
</comment>
<evidence type="ECO:0000313" key="31">
    <source>
        <dbReference type="EMBL" id="WFD34999.1"/>
    </source>
</evidence>
<dbReference type="SUPFAM" id="SSF47203">
    <property type="entry name" value="Acyl-CoA dehydrogenase C-terminal domain-like"/>
    <property type="match status" value="1"/>
</dbReference>
<evidence type="ECO:0000256" key="11">
    <source>
        <dbReference type="ARBA" id="ARBA00022990"/>
    </source>
</evidence>
<evidence type="ECO:0000256" key="17">
    <source>
        <dbReference type="ARBA" id="ARBA00039850"/>
    </source>
</evidence>
<evidence type="ECO:0000256" key="23">
    <source>
        <dbReference type="ARBA" id="ARBA00049096"/>
    </source>
</evidence>
<evidence type="ECO:0000256" key="15">
    <source>
        <dbReference type="ARBA" id="ARBA00037895"/>
    </source>
</evidence>
<evidence type="ECO:0000256" key="22">
    <source>
        <dbReference type="ARBA" id="ARBA00048592"/>
    </source>
</evidence>
<comment type="pathway">
    <text evidence="3">Lipid metabolism; mitochondrial fatty acid beta-oxidation.</text>
</comment>
<dbReference type="GO" id="GO:0005759">
    <property type="term" value="C:mitochondrial matrix"/>
    <property type="evidence" value="ECO:0007669"/>
    <property type="project" value="UniProtKB-SubCell"/>
</dbReference>
<keyword evidence="14" id="KW-0496">Mitochondrion</keyword>
<keyword evidence="7 27" id="KW-0285">Flavoprotein</keyword>
<feature type="domain" description="Acyl-CoA dehydrogenase/oxidase C-terminal" evidence="28">
    <location>
        <begin position="278"/>
        <end position="422"/>
    </location>
</feature>
<dbReference type="InterPro" id="IPR006091">
    <property type="entry name" value="Acyl-CoA_Oxase/DH_mid-dom"/>
</dbReference>
<comment type="catalytic activity">
    <reaction evidence="20">
        <text>2-methylbutanoyl-CoA + oxidized [electron-transfer flavoprotein] + H(+) = (2E)-2-methylbut-2-enoyl-CoA + reduced [electron-transfer flavoprotein]</text>
        <dbReference type="Rhea" id="RHEA:43780"/>
        <dbReference type="Rhea" id="RHEA-COMP:10685"/>
        <dbReference type="Rhea" id="RHEA-COMP:10686"/>
        <dbReference type="ChEBI" id="CHEBI:15378"/>
        <dbReference type="ChEBI" id="CHEBI:57336"/>
        <dbReference type="ChEBI" id="CHEBI:57337"/>
        <dbReference type="ChEBI" id="CHEBI:57692"/>
        <dbReference type="ChEBI" id="CHEBI:58307"/>
        <dbReference type="EC" id="1.3.8.5"/>
    </reaction>
    <physiologicalReaction direction="left-to-right" evidence="20">
        <dbReference type="Rhea" id="RHEA:43781"/>
    </physiologicalReaction>
</comment>
<evidence type="ECO:0000256" key="20">
    <source>
        <dbReference type="ARBA" id="ARBA00048235"/>
    </source>
</evidence>
<dbReference type="GO" id="GO:0050660">
    <property type="term" value="F:flavin adenine dinucleotide binding"/>
    <property type="evidence" value="ECO:0007669"/>
    <property type="project" value="InterPro"/>
</dbReference>
<dbReference type="Pfam" id="PF02771">
    <property type="entry name" value="Acyl-CoA_dh_N"/>
    <property type="match status" value="1"/>
</dbReference>
<evidence type="ECO:0000256" key="7">
    <source>
        <dbReference type="ARBA" id="ARBA00022630"/>
    </source>
</evidence>
<dbReference type="InterPro" id="IPR037069">
    <property type="entry name" value="AcylCoA_DH/ox_N_sf"/>
</dbReference>
<evidence type="ECO:0000256" key="9">
    <source>
        <dbReference type="ARBA" id="ARBA00022832"/>
    </source>
</evidence>
<dbReference type="InterPro" id="IPR046373">
    <property type="entry name" value="Acyl-CoA_Oxase/DH_mid-dom_sf"/>
</dbReference>
<comment type="cofactor">
    <cofactor evidence="1 27">
        <name>FAD</name>
        <dbReference type="ChEBI" id="CHEBI:57692"/>
    </cofactor>
</comment>
<keyword evidence="10" id="KW-0809">Transit peptide</keyword>
<evidence type="ECO:0000256" key="4">
    <source>
        <dbReference type="ARBA" id="ARBA00009347"/>
    </source>
</evidence>
<dbReference type="GO" id="GO:0046395">
    <property type="term" value="P:carboxylic acid catabolic process"/>
    <property type="evidence" value="ECO:0007669"/>
    <property type="project" value="UniProtKB-ARBA"/>
</dbReference>
<dbReference type="Gene3D" id="1.20.140.10">
    <property type="entry name" value="Butyryl-CoA Dehydrogenase, subunit A, domain 3"/>
    <property type="match status" value="1"/>
</dbReference>
<dbReference type="Gene3D" id="1.10.540.10">
    <property type="entry name" value="Acyl-CoA dehydrogenase/oxidase, N-terminal domain"/>
    <property type="match status" value="1"/>
</dbReference>
<dbReference type="EMBL" id="CP119878">
    <property type="protein sequence ID" value="WFD34999.1"/>
    <property type="molecule type" value="Genomic_DNA"/>
</dbReference>
<dbReference type="Gene3D" id="2.40.110.10">
    <property type="entry name" value="Butyryl-CoA Dehydrogenase, subunit A, domain 2"/>
    <property type="match status" value="1"/>
</dbReference>
<keyword evidence="32" id="KW-1185">Reference proteome</keyword>
<evidence type="ECO:0000256" key="21">
    <source>
        <dbReference type="ARBA" id="ARBA00048307"/>
    </source>
</evidence>
<dbReference type="InterPro" id="IPR009100">
    <property type="entry name" value="AcylCoA_DH/oxidase_NM_dom_sf"/>
</dbReference>
<comment type="catalytic activity">
    <reaction evidence="23">
        <text>butanoyl-CoA + oxidized [electron-transfer flavoprotein] + H(+) = (2E)-butenoyl-CoA + reduced [electron-transfer flavoprotein]</text>
        <dbReference type="Rhea" id="RHEA:24004"/>
        <dbReference type="Rhea" id="RHEA-COMP:10685"/>
        <dbReference type="Rhea" id="RHEA-COMP:10686"/>
        <dbReference type="ChEBI" id="CHEBI:15378"/>
        <dbReference type="ChEBI" id="CHEBI:57332"/>
        <dbReference type="ChEBI" id="CHEBI:57371"/>
        <dbReference type="ChEBI" id="CHEBI:57692"/>
        <dbReference type="ChEBI" id="CHEBI:58307"/>
    </reaction>
    <physiologicalReaction direction="left-to-right" evidence="23">
        <dbReference type="Rhea" id="RHEA:24005"/>
    </physiologicalReaction>
</comment>
<comment type="catalytic activity">
    <reaction evidence="22">
        <text>(2R)-2-methylbutanoyl-CoA + oxidized [electron-transfer flavoprotein] + H(+) = ethylacryloyl-CoA + reduced [electron-transfer flavoprotein]</text>
        <dbReference type="Rhea" id="RHEA:65296"/>
        <dbReference type="Rhea" id="RHEA-COMP:10685"/>
        <dbReference type="Rhea" id="RHEA-COMP:10686"/>
        <dbReference type="ChEBI" id="CHEBI:15378"/>
        <dbReference type="ChEBI" id="CHEBI:57692"/>
        <dbReference type="ChEBI" id="CHEBI:58307"/>
        <dbReference type="ChEBI" id="CHEBI:156439"/>
        <dbReference type="ChEBI" id="CHEBI:156440"/>
    </reaction>
    <physiologicalReaction direction="left-to-right" evidence="22">
        <dbReference type="Rhea" id="RHEA:65297"/>
    </physiologicalReaction>
</comment>
<evidence type="ECO:0000256" key="24">
    <source>
        <dbReference type="ARBA" id="ARBA00049192"/>
    </source>
</evidence>
<dbReference type="PANTHER" id="PTHR43884:SF1">
    <property type="entry name" value="SHORT_BRANCHED CHAIN SPECIFIC ACYL-COA DEHYDROGENASE, MITOCHONDRIAL"/>
    <property type="match status" value="1"/>
</dbReference>
<keyword evidence="6" id="KW-0597">Phosphoprotein</keyword>
<keyword evidence="9" id="KW-0276">Fatty acid metabolism</keyword>
<dbReference type="EC" id="1.3.8.5" evidence="16"/>
<keyword evidence="12 27" id="KW-0560">Oxidoreductase</keyword>
<evidence type="ECO:0000259" key="30">
    <source>
        <dbReference type="Pfam" id="PF02771"/>
    </source>
</evidence>
<evidence type="ECO:0000259" key="28">
    <source>
        <dbReference type="Pfam" id="PF00441"/>
    </source>
</evidence>
<evidence type="ECO:0000256" key="18">
    <source>
        <dbReference type="ARBA" id="ARBA00041537"/>
    </source>
</evidence>
<evidence type="ECO:0000256" key="6">
    <source>
        <dbReference type="ARBA" id="ARBA00022553"/>
    </source>
</evidence>
<organism evidence="31 32">
    <name type="scientific">Malassezia cuniculi</name>
    <dbReference type="NCBI Taxonomy" id="948313"/>
    <lineage>
        <taxon>Eukaryota</taxon>
        <taxon>Fungi</taxon>
        <taxon>Dikarya</taxon>
        <taxon>Basidiomycota</taxon>
        <taxon>Ustilaginomycotina</taxon>
        <taxon>Malasseziomycetes</taxon>
        <taxon>Malasseziales</taxon>
        <taxon>Malasseziaceae</taxon>
        <taxon>Malassezia</taxon>
    </lineage>
</organism>
<comment type="subcellular location">
    <subcellularLocation>
        <location evidence="2">Mitochondrion matrix</location>
    </subcellularLocation>
</comment>
<dbReference type="SUPFAM" id="SSF56645">
    <property type="entry name" value="Acyl-CoA dehydrogenase NM domain-like"/>
    <property type="match status" value="1"/>
</dbReference>
<protein>
    <recommendedName>
        <fullName evidence="17">Short/branched chain specific acyl-CoA dehydrogenase, mitochondrial</fullName>
        <ecNumber evidence="16">1.3.8.5</ecNumber>
    </recommendedName>
    <alternativeName>
        <fullName evidence="19">2-methyl branched chain acyl-CoA dehydrogenase</fullName>
    </alternativeName>
    <alternativeName>
        <fullName evidence="18">2-methylbutyryl-coenzyme A dehydrogenase</fullName>
    </alternativeName>
</protein>
<sequence>MLTRVLRPAAVSMRAVPRVAVAAPKRAGMRSFSSSVARRDEFESPFGINSLYKVSEEEEMLREAVRRFAENEVKPKVEAMDENEKMDPEVIKGLFEQGLMAIETDPELGGAGGSFMSAIIVIEELAKVDPSVSVLCDVHNTLVNTVLRKYANDDLRKRYMPRLSEGMLGSFCLSEPSSGSDAFAMKTTVKKSEDGKHYIINGSKMWITNSAEAEFFIVFAQGDASKGYKGISAFAVTKDMGVEIAKKERKLGIRASSTCTVNFDEVKVPVENLIGEEGKGYKIAIEILNEGRVGIGAQMVGLAQGAFERGVRHTFEREQFGRQIAKFQGMQFQMAQVATEIEAARNMVYNAARLKEEGRPFTKQAAMAKLFASQVAERAAGKAIEWAGGQGFTREQGIEKYWRDSKIGAIYEGTSNIQLNTIFNLTARELGHQ</sequence>
<evidence type="ECO:0000256" key="13">
    <source>
        <dbReference type="ARBA" id="ARBA00023098"/>
    </source>
</evidence>
<dbReference type="FunFam" id="1.10.540.10:FF:000012">
    <property type="entry name" value="Acyl-CoA dehydrogenase short/branched chain"/>
    <property type="match status" value="1"/>
</dbReference>
<reference evidence="31" key="1">
    <citation type="submission" date="2023-03" db="EMBL/GenBank/DDBJ databases">
        <title>Mating type loci evolution in Malassezia.</title>
        <authorList>
            <person name="Coelho M.A."/>
        </authorList>
    </citation>
    <scope>NUCLEOTIDE SEQUENCE</scope>
    <source>
        <strain evidence="31">CBS 11721</strain>
    </source>
</reference>
<dbReference type="InterPro" id="IPR013786">
    <property type="entry name" value="AcylCoA_DH/ox_N"/>
</dbReference>
<dbReference type="AlphaFoldDB" id="A0AAF0EUY9"/>
<evidence type="ECO:0000313" key="32">
    <source>
        <dbReference type="Proteomes" id="UP001219933"/>
    </source>
</evidence>
<evidence type="ECO:0000256" key="27">
    <source>
        <dbReference type="RuleBase" id="RU362125"/>
    </source>
</evidence>
<feature type="domain" description="Acyl-CoA dehydrogenase/oxidase N-terminal" evidence="30">
    <location>
        <begin position="55"/>
        <end position="166"/>
    </location>
</feature>
<evidence type="ECO:0000256" key="19">
    <source>
        <dbReference type="ARBA" id="ARBA00042821"/>
    </source>
</evidence>
<dbReference type="Pfam" id="PF02770">
    <property type="entry name" value="Acyl-CoA_dh_M"/>
    <property type="match status" value="1"/>
</dbReference>
<dbReference type="GO" id="GO:0006631">
    <property type="term" value="P:fatty acid metabolic process"/>
    <property type="evidence" value="ECO:0007669"/>
    <property type="project" value="UniProtKB-KW"/>
</dbReference>
<evidence type="ECO:0000256" key="14">
    <source>
        <dbReference type="ARBA" id="ARBA00023128"/>
    </source>
</evidence>
<comment type="catalytic activity">
    <reaction evidence="21">
        <text>valproyl-CoA + oxidized [electron-transfer flavoprotein] + H(+) = (2E)-2-propylpent-2-enoyl-CoA + reduced [electron-transfer flavoprotein]</text>
        <dbReference type="Rhea" id="RHEA:65344"/>
        <dbReference type="Rhea" id="RHEA-COMP:10685"/>
        <dbReference type="Rhea" id="RHEA-COMP:10686"/>
        <dbReference type="ChEBI" id="CHEBI:15378"/>
        <dbReference type="ChEBI" id="CHEBI:57692"/>
        <dbReference type="ChEBI" id="CHEBI:58307"/>
        <dbReference type="ChEBI" id="CHEBI:156457"/>
        <dbReference type="ChEBI" id="CHEBI:156458"/>
    </reaction>
    <physiologicalReaction direction="left-to-right" evidence="21">
        <dbReference type="Rhea" id="RHEA:65345"/>
    </physiologicalReaction>
</comment>
<comment type="catalytic activity">
    <reaction evidence="26">
        <text>2-methylpropanoyl-CoA + oxidized [electron-transfer flavoprotein] + H(+) = 2-methylpropenoyl-CoA + reduced [electron-transfer flavoprotein]</text>
        <dbReference type="Rhea" id="RHEA:44180"/>
        <dbReference type="Rhea" id="RHEA-COMP:10685"/>
        <dbReference type="Rhea" id="RHEA-COMP:10686"/>
        <dbReference type="ChEBI" id="CHEBI:15378"/>
        <dbReference type="ChEBI" id="CHEBI:57338"/>
        <dbReference type="ChEBI" id="CHEBI:57692"/>
        <dbReference type="ChEBI" id="CHEBI:58307"/>
        <dbReference type="ChEBI" id="CHEBI:62500"/>
    </reaction>
    <physiologicalReaction direction="left-to-right" evidence="26">
        <dbReference type="Rhea" id="RHEA:44181"/>
    </physiologicalReaction>
</comment>